<protein>
    <submittedName>
        <fullName evidence="1">Uncharacterized protein</fullName>
    </submittedName>
</protein>
<keyword evidence="2" id="KW-1185">Reference proteome</keyword>
<name>A0ACC0WJW7_9STRA</name>
<gene>
    <name evidence="1" type="ORF">PsorP6_012994</name>
</gene>
<sequence length="67" mass="7276">MQPQPAAADAGKDHEWWGGYGWGGAWGGYGGWECCGWGGLGGWGGVWGWWTLTLPSDVNQLLHTWNV</sequence>
<organism evidence="1 2">
    <name type="scientific">Peronosclerospora sorghi</name>
    <dbReference type="NCBI Taxonomy" id="230839"/>
    <lineage>
        <taxon>Eukaryota</taxon>
        <taxon>Sar</taxon>
        <taxon>Stramenopiles</taxon>
        <taxon>Oomycota</taxon>
        <taxon>Peronosporomycetes</taxon>
        <taxon>Peronosporales</taxon>
        <taxon>Peronosporaceae</taxon>
        <taxon>Peronosclerospora</taxon>
    </lineage>
</organism>
<evidence type="ECO:0000313" key="1">
    <source>
        <dbReference type="EMBL" id="KAI9918021.1"/>
    </source>
</evidence>
<evidence type="ECO:0000313" key="2">
    <source>
        <dbReference type="Proteomes" id="UP001163321"/>
    </source>
</evidence>
<proteinExistence type="predicted"/>
<dbReference type="EMBL" id="CM047592">
    <property type="protein sequence ID" value="KAI9918021.1"/>
    <property type="molecule type" value="Genomic_DNA"/>
</dbReference>
<dbReference type="Proteomes" id="UP001163321">
    <property type="component" value="Chromosome 13"/>
</dbReference>
<reference evidence="1 2" key="1">
    <citation type="journal article" date="2022" name="bioRxiv">
        <title>The genome of the oomycete Peronosclerospora sorghi, a cosmopolitan pathogen of maize and sorghum, is inflated with dispersed pseudogenes.</title>
        <authorList>
            <person name="Fletcher K."/>
            <person name="Martin F."/>
            <person name="Isakeit T."/>
            <person name="Cavanaugh K."/>
            <person name="Magill C."/>
            <person name="Michelmore R."/>
        </authorList>
    </citation>
    <scope>NUCLEOTIDE SEQUENCE [LARGE SCALE GENOMIC DNA]</scope>
    <source>
        <strain evidence="1">P6</strain>
    </source>
</reference>
<comment type="caution">
    <text evidence="1">The sequence shown here is derived from an EMBL/GenBank/DDBJ whole genome shotgun (WGS) entry which is preliminary data.</text>
</comment>
<accession>A0ACC0WJW7</accession>